<keyword evidence="3" id="KW-1185">Reference proteome</keyword>
<accession>A0A1H0IW12</accession>
<name>A0A1H0IW12_9PSED</name>
<dbReference type="AlphaFoldDB" id="A0A1H0IW12"/>
<dbReference type="InterPro" id="IPR027417">
    <property type="entry name" value="P-loop_NTPase"/>
</dbReference>
<dbReference type="STRING" id="198616.SAMN05216193_110156"/>
<protein>
    <recommendedName>
        <fullName evidence="1">Helicase HerA central domain-containing protein</fullName>
    </recommendedName>
</protein>
<dbReference type="Pfam" id="PF01935">
    <property type="entry name" value="DUF87"/>
    <property type="match status" value="1"/>
</dbReference>
<proteinExistence type="predicted"/>
<dbReference type="Proteomes" id="UP000242957">
    <property type="component" value="Unassembled WGS sequence"/>
</dbReference>
<dbReference type="CDD" id="cd01127">
    <property type="entry name" value="TrwB_TraG_TraD_VirD4"/>
    <property type="match status" value="1"/>
</dbReference>
<feature type="domain" description="Helicase HerA central" evidence="1">
    <location>
        <begin position="152"/>
        <end position="411"/>
    </location>
</feature>
<evidence type="ECO:0000259" key="1">
    <source>
        <dbReference type="Pfam" id="PF01935"/>
    </source>
</evidence>
<dbReference type="SUPFAM" id="SSF52540">
    <property type="entry name" value="P-loop containing nucleoside triphosphate hydrolases"/>
    <property type="match status" value="1"/>
</dbReference>
<dbReference type="InterPro" id="IPR002789">
    <property type="entry name" value="HerA_central"/>
</dbReference>
<dbReference type="OrthoDB" id="9806951at2"/>
<reference evidence="3" key="1">
    <citation type="submission" date="2016-10" db="EMBL/GenBank/DDBJ databases">
        <authorList>
            <person name="Varghese N."/>
            <person name="Submissions S."/>
        </authorList>
    </citation>
    <scope>NUCLEOTIDE SEQUENCE [LARGE SCALE GENOMIC DNA]</scope>
    <source>
        <strain evidence="3">JCM 21621</strain>
    </source>
</reference>
<dbReference type="RefSeq" id="WP_084314962.1">
    <property type="nucleotide sequence ID" value="NZ_FNIJ01000010.1"/>
</dbReference>
<sequence>MTANLAALQFADTDLLGRVSSVDTSRVAIDVSNSALLTRIGIGNLIAIKGSTEREYLIAIVERVTRTLSDDLPDEIPLEGEELSLTALPTDTVRGALIGTFRTVDGVKSNTFKRGADSFPQIDRECYVIEGANLQRFMGILGADYPENERLKLGVFVADRTAEAIVNGDKFFQRHAAILGSTGSGKSYAVALILERAAQLKYPNIIIFDMHGEYAPLADVANGGYATRLRIAGPGDLAIPSDDALFLPYWLLNRDEMLSMILDRSDQNAPNQASRFTSHVRALKQKTLEAEGQVDVAKTFTVDSPIPYAIEDLLAALNIDNTTKGVGKTGPVKGEWEDKLTRFISRMEAKLEDRRYGFMFSPPTEANAYEWLATQIARLLGSTGGHGIKIIDFSEVPSDVLPVVTGTLARLLYDVQFWMTAEKRTPVTLLCDEAHLYLPVRDDADAVQRQALGAFERIAKEGRKYGFSLLVVSQRPSDVSRTILSQCNNFLSLRLTNDMDQGVIKRLMPDSLAGLTSVLPLLDTGEALMLGDAVLLPSRIKLDLPTVRPDSATRDFWKDWGSQEPDLAALSKAVESLRRQTRNSGA</sequence>
<dbReference type="PANTHER" id="PTHR42957:SF1">
    <property type="entry name" value="HELICASE MJ1565-RELATED"/>
    <property type="match status" value="1"/>
</dbReference>
<evidence type="ECO:0000313" key="2">
    <source>
        <dbReference type="EMBL" id="SDO35513.1"/>
    </source>
</evidence>
<gene>
    <name evidence="2" type="ORF">SAMN05216193_110156</name>
</gene>
<evidence type="ECO:0000313" key="3">
    <source>
        <dbReference type="Proteomes" id="UP000242957"/>
    </source>
</evidence>
<dbReference type="InterPro" id="IPR008571">
    <property type="entry name" value="HerA-like"/>
</dbReference>
<dbReference type="EMBL" id="FNIJ01000010">
    <property type="protein sequence ID" value="SDO35513.1"/>
    <property type="molecule type" value="Genomic_DNA"/>
</dbReference>
<organism evidence="2 3">
    <name type="scientific">Pseudomonas jinjuensis</name>
    <dbReference type="NCBI Taxonomy" id="198616"/>
    <lineage>
        <taxon>Bacteria</taxon>
        <taxon>Pseudomonadati</taxon>
        <taxon>Pseudomonadota</taxon>
        <taxon>Gammaproteobacteria</taxon>
        <taxon>Pseudomonadales</taxon>
        <taxon>Pseudomonadaceae</taxon>
        <taxon>Pseudomonas</taxon>
    </lineage>
</organism>
<dbReference type="Gene3D" id="3.40.50.300">
    <property type="entry name" value="P-loop containing nucleotide triphosphate hydrolases"/>
    <property type="match status" value="2"/>
</dbReference>
<dbReference type="PANTHER" id="PTHR42957">
    <property type="entry name" value="HELICASE MJ1565-RELATED"/>
    <property type="match status" value="1"/>
</dbReference>